<accession>A0A1I2HAM6</accession>
<feature type="compositionally biased region" description="Low complexity" evidence="2">
    <location>
        <begin position="142"/>
        <end position="156"/>
    </location>
</feature>
<evidence type="ECO:0000313" key="3">
    <source>
        <dbReference type="EMBL" id="SFF26423.1"/>
    </source>
</evidence>
<dbReference type="InterPro" id="IPR007607">
    <property type="entry name" value="BacA/B"/>
</dbReference>
<dbReference type="AlphaFoldDB" id="A0A1I2HAM6"/>
<comment type="similarity">
    <text evidence="1">Belongs to the bactofilin family.</text>
</comment>
<sequence length="231" mass="24549">MKVSQSESTQSSPDEATTVVGPGTHIVGRLSGQEDIRVHGTLEGRIHLSATLYVEPEGIIAADVFADDVVVAGTVVGNLTAAGSIVLAASARVVGDLRAPRLVVAPGAAFRGQVSMEPPDEDEAEAEAEAGRERREGRQWSQAAAQARPAQARPAASYATQNGVRLPPQRTAPRRESVLAKPSLARPRHEEPASEHYGEAEEADWGDGAKRAKKVARPRVLARGKHKVERI</sequence>
<feature type="compositionally biased region" description="Acidic residues" evidence="2">
    <location>
        <begin position="118"/>
        <end position="128"/>
    </location>
</feature>
<gene>
    <name evidence="3" type="ORF">SAMN02745121_07808</name>
</gene>
<keyword evidence="4" id="KW-1185">Reference proteome</keyword>
<feature type="compositionally biased region" description="Basic residues" evidence="2">
    <location>
        <begin position="211"/>
        <end position="231"/>
    </location>
</feature>
<reference evidence="4" key="1">
    <citation type="submission" date="2016-10" db="EMBL/GenBank/DDBJ databases">
        <authorList>
            <person name="Varghese N."/>
            <person name="Submissions S."/>
        </authorList>
    </citation>
    <scope>NUCLEOTIDE SEQUENCE [LARGE SCALE GENOMIC DNA]</scope>
    <source>
        <strain evidence="4">ATCC 25963</strain>
    </source>
</reference>
<feature type="region of interest" description="Disordered" evidence="2">
    <location>
        <begin position="113"/>
        <end position="231"/>
    </location>
</feature>
<dbReference type="Proteomes" id="UP000199400">
    <property type="component" value="Unassembled WGS sequence"/>
</dbReference>
<protein>
    <submittedName>
        <fullName evidence="3">Protein CcmA, bactofilin family</fullName>
    </submittedName>
</protein>
<proteinExistence type="inferred from homology"/>
<feature type="region of interest" description="Disordered" evidence="2">
    <location>
        <begin position="1"/>
        <end position="22"/>
    </location>
</feature>
<evidence type="ECO:0000256" key="2">
    <source>
        <dbReference type="SAM" id="MobiDB-lite"/>
    </source>
</evidence>
<dbReference type="STRING" id="54.SAMN02745121_07808"/>
<dbReference type="PANTHER" id="PTHR35024:SF4">
    <property type="entry name" value="POLYMER-FORMING CYTOSKELETAL PROTEIN"/>
    <property type="match status" value="1"/>
</dbReference>
<feature type="compositionally biased region" description="Basic and acidic residues" evidence="2">
    <location>
        <begin position="187"/>
        <end position="199"/>
    </location>
</feature>
<name>A0A1I2HAM6_9BACT</name>
<organism evidence="3 4">
    <name type="scientific">Nannocystis exedens</name>
    <dbReference type="NCBI Taxonomy" id="54"/>
    <lineage>
        <taxon>Bacteria</taxon>
        <taxon>Pseudomonadati</taxon>
        <taxon>Myxococcota</taxon>
        <taxon>Polyangia</taxon>
        <taxon>Nannocystales</taxon>
        <taxon>Nannocystaceae</taxon>
        <taxon>Nannocystis</taxon>
    </lineage>
</organism>
<feature type="compositionally biased region" description="Polar residues" evidence="2">
    <location>
        <begin position="1"/>
        <end position="15"/>
    </location>
</feature>
<dbReference type="Pfam" id="PF04519">
    <property type="entry name" value="Bactofilin"/>
    <property type="match status" value="1"/>
</dbReference>
<dbReference type="PANTHER" id="PTHR35024">
    <property type="entry name" value="HYPOTHETICAL CYTOSOLIC PROTEIN"/>
    <property type="match status" value="1"/>
</dbReference>
<dbReference type="OrthoDB" id="5432602at2"/>
<feature type="compositionally biased region" description="Basic and acidic residues" evidence="2">
    <location>
        <begin position="129"/>
        <end position="138"/>
    </location>
</feature>
<evidence type="ECO:0000256" key="1">
    <source>
        <dbReference type="ARBA" id="ARBA00044755"/>
    </source>
</evidence>
<evidence type="ECO:0000313" key="4">
    <source>
        <dbReference type="Proteomes" id="UP000199400"/>
    </source>
</evidence>
<dbReference type="EMBL" id="FOMX01000040">
    <property type="protein sequence ID" value="SFF26423.1"/>
    <property type="molecule type" value="Genomic_DNA"/>
</dbReference>